<keyword evidence="2" id="KW-0548">Nucleotidyltransferase</keyword>
<dbReference type="CDD" id="cd01647">
    <property type="entry name" value="RT_LTR"/>
    <property type="match status" value="1"/>
</dbReference>
<evidence type="ECO:0000259" key="8">
    <source>
        <dbReference type="Pfam" id="PF17917"/>
    </source>
</evidence>
<keyword evidence="6" id="KW-0695">RNA-directed DNA polymerase</keyword>
<sequence length="529" mass="61002">MKFLELKQGNMSVIDYSTKFKELLRYFSHYQDEDGEHLKCVKFINGLRLKIKQVVNYQEIKQFLVLVNKCRIYDEDSRAKVTHYRSVGPVRKKRFGSQSLILLHHLGRVKVISETRSLCLPNQLGGSSEGVSSTPPRCMNVGKDERFLTANQAKTFLKENVQVYLILTLNVEKDVIVSDVSIVRDFLEVFLEDVSSLPTKHKTEFSIDLVPGIGPISITSYRMTPLELAELKKQLEELLEKQFIRVKIKSIPKTTFKTCYGHYEYMVMPFGVTNAPSVFMDYMNRIFHPYLDSFVVVFIDDILLYSKTREEHAEHLRVVLQVLKDKLLLTLVLVLPNPREPFMMYCDAPKMGLGGVLVQGGKVVAYASRQLKTQERNYSTHDLELVVVVFALKMWRDYLYCAKFEVFNDHKSLRKLIKEEGHTSSLSMHPRCHKDVSRFEEDVMVARYEEGGLLKTQKNMDSIWFMVDKLTKSSHFIPVNMRLRACGSSADYQEGQIDSGEDLRGKEIPLVKVVWKGTSSDDATWELES</sequence>
<comment type="caution">
    <text evidence="9">The sequence shown here is derived from an EMBL/GenBank/DDBJ whole genome shotgun (WGS) entry which is preliminary data.</text>
</comment>
<dbReference type="OrthoDB" id="1434223at2759"/>
<proteinExistence type="predicted"/>
<feature type="domain" description="Reverse transcriptase" evidence="7">
    <location>
        <begin position="245"/>
        <end position="325"/>
    </location>
</feature>
<accession>A0A371FSB5</accession>
<dbReference type="InterPro" id="IPR043128">
    <property type="entry name" value="Rev_trsase/Diguanyl_cyclase"/>
</dbReference>
<organism evidence="9 10">
    <name type="scientific">Mucuna pruriens</name>
    <name type="common">Velvet bean</name>
    <name type="synonym">Dolichos pruriens</name>
    <dbReference type="NCBI Taxonomy" id="157652"/>
    <lineage>
        <taxon>Eukaryota</taxon>
        <taxon>Viridiplantae</taxon>
        <taxon>Streptophyta</taxon>
        <taxon>Embryophyta</taxon>
        <taxon>Tracheophyta</taxon>
        <taxon>Spermatophyta</taxon>
        <taxon>Magnoliopsida</taxon>
        <taxon>eudicotyledons</taxon>
        <taxon>Gunneridae</taxon>
        <taxon>Pentapetalae</taxon>
        <taxon>rosids</taxon>
        <taxon>fabids</taxon>
        <taxon>Fabales</taxon>
        <taxon>Fabaceae</taxon>
        <taxon>Papilionoideae</taxon>
        <taxon>50 kb inversion clade</taxon>
        <taxon>NPAAA clade</taxon>
        <taxon>indigoferoid/millettioid clade</taxon>
        <taxon>Phaseoleae</taxon>
        <taxon>Mucuna</taxon>
    </lineage>
</organism>
<dbReference type="FunFam" id="3.10.20.370:FF:000001">
    <property type="entry name" value="Retrovirus-related Pol polyprotein from transposon 17.6-like protein"/>
    <property type="match status" value="1"/>
</dbReference>
<name>A0A371FSB5_MUCPR</name>
<dbReference type="InterPro" id="IPR053134">
    <property type="entry name" value="RNA-dir_DNA_polymerase"/>
</dbReference>
<dbReference type="AlphaFoldDB" id="A0A371FSB5"/>
<keyword evidence="3" id="KW-0540">Nuclease</keyword>
<dbReference type="Gene3D" id="3.30.70.270">
    <property type="match status" value="1"/>
</dbReference>
<evidence type="ECO:0000259" key="7">
    <source>
        <dbReference type="Pfam" id="PF00078"/>
    </source>
</evidence>
<gene>
    <name evidence="9" type="ORF">CR513_38428</name>
</gene>
<evidence type="ECO:0000256" key="2">
    <source>
        <dbReference type="ARBA" id="ARBA00022695"/>
    </source>
</evidence>
<dbReference type="PANTHER" id="PTHR24559:SF444">
    <property type="entry name" value="REVERSE TRANSCRIPTASE DOMAIN-CONTAINING PROTEIN"/>
    <property type="match status" value="1"/>
</dbReference>
<evidence type="ECO:0000313" key="9">
    <source>
        <dbReference type="EMBL" id="RDX80953.1"/>
    </source>
</evidence>
<dbReference type="InterPro" id="IPR000477">
    <property type="entry name" value="RT_dom"/>
</dbReference>
<dbReference type="Pfam" id="PF17917">
    <property type="entry name" value="RT_RNaseH"/>
    <property type="match status" value="1"/>
</dbReference>
<evidence type="ECO:0000256" key="6">
    <source>
        <dbReference type="ARBA" id="ARBA00022918"/>
    </source>
</evidence>
<dbReference type="InterPro" id="IPR043502">
    <property type="entry name" value="DNA/RNA_pol_sf"/>
</dbReference>
<keyword evidence="5" id="KW-0378">Hydrolase</keyword>
<reference evidence="9" key="1">
    <citation type="submission" date="2018-05" db="EMBL/GenBank/DDBJ databases">
        <title>Draft genome of Mucuna pruriens seed.</title>
        <authorList>
            <person name="Nnadi N.E."/>
            <person name="Vos R."/>
            <person name="Hasami M.H."/>
            <person name="Devisetty U.K."/>
            <person name="Aguiy J.C."/>
        </authorList>
    </citation>
    <scope>NUCLEOTIDE SEQUENCE [LARGE SCALE GENOMIC DNA]</scope>
    <source>
        <strain evidence="9">JCA_2017</strain>
    </source>
</reference>
<dbReference type="Gene3D" id="3.10.20.370">
    <property type="match status" value="1"/>
</dbReference>
<keyword evidence="4" id="KW-0255">Endonuclease</keyword>
<dbReference type="SUPFAM" id="SSF56672">
    <property type="entry name" value="DNA/RNA polymerases"/>
    <property type="match status" value="1"/>
</dbReference>
<protein>
    <submittedName>
        <fullName evidence="9">Enzymatic polyprotein</fullName>
    </submittedName>
</protein>
<evidence type="ECO:0000313" key="10">
    <source>
        <dbReference type="Proteomes" id="UP000257109"/>
    </source>
</evidence>
<dbReference type="Gene3D" id="3.10.10.10">
    <property type="entry name" value="HIV Type 1 Reverse Transcriptase, subunit A, domain 1"/>
    <property type="match status" value="2"/>
</dbReference>
<dbReference type="GO" id="GO:0004519">
    <property type="term" value="F:endonuclease activity"/>
    <property type="evidence" value="ECO:0007669"/>
    <property type="project" value="UniProtKB-KW"/>
</dbReference>
<evidence type="ECO:0000256" key="3">
    <source>
        <dbReference type="ARBA" id="ARBA00022722"/>
    </source>
</evidence>
<dbReference type="GO" id="GO:0003964">
    <property type="term" value="F:RNA-directed DNA polymerase activity"/>
    <property type="evidence" value="ECO:0007669"/>
    <property type="project" value="UniProtKB-KW"/>
</dbReference>
<dbReference type="InterPro" id="IPR041373">
    <property type="entry name" value="RT_RNaseH"/>
</dbReference>
<dbReference type="GO" id="GO:0016787">
    <property type="term" value="F:hydrolase activity"/>
    <property type="evidence" value="ECO:0007669"/>
    <property type="project" value="UniProtKB-KW"/>
</dbReference>
<keyword evidence="10" id="KW-1185">Reference proteome</keyword>
<evidence type="ECO:0000256" key="5">
    <source>
        <dbReference type="ARBA" id="ARBA00022801"/>
    </source>
</evidence>
<keyword evidence="1" id="KW-0808">Transferase</keyword>
<feature type="non-terminal residue" evidence="9">
    <location>
        <position position="1"/>
    </location>
</feature>
<dbReference type="Pfam" id="PF00078">
    <property type="entry name" value="RVT_1"/>
    <property type="match status" value="1"/>
</dbReference>
<evidence type="ECO:0000256" key="1">
    <source>
        <dbReference type="ARBA" id="ARBA00022679"/>
    </source>
</evidence>
<evidence type="ECO:0000256" key="4">
    <source>
        <dbReference type="ARBA" id="ARBA00022759"/>
    </source>
</evidence>
<dbReference type="PANTHER" id="PTHR24559">
    <property type="entry name" value="TRANSPOSON TY3-I GAG-POL POLYPROTEIN"/>
    <property type="match status" value="1"/>
</dbReference>
<dbReference type="EMBL" id="QJKJ01008059">
    <property type="protein sequence ID" value="RDX80953.1"/>
    <property type="molecule type" value="Genomic_DNA"/>
</dbReference>
<feature type="domain" description="Reverse transcriptase RNase H-like" evidence="8">
    <location>
        <begin position="337"/>
        <end position="421"/>
    </location>
</feature>
<dbReference type="Proteomes" id="UP000257109">
    <property type="component" value="Unassembled WGS sequence"/>
</dbReference>